<reference evidence="2" key="2">
    <citation type="submission" date="2023-06" db="EMBL/GenBank/DDBJ databases">
        <authorList>
            <consortium name="Lawrence Berkeley National Laboratory"/>
            <person name="Mondo S.J."/>
            <person name="Hensen N."/>
            <person name="Bonometti L."/>
            <person name="Westerberg I."/>
            <person name="Brannstrom I.O."/>
            <person name="Guillou S."/>
            <person name="Cros-Aarteil S."/>
            <person name="Calhoun S."/>
            <person name="Haridas S."/>
            <person name="Kuo A."/>
            <person name="Pangilinan J."/>
            <person name="Riley R."/>
            <person name="Labutti K."/>
            <person name="Andreopoulos B."/>
            <person name="Lipzen A."/>
            <person name="Chen C."/>
            <person name="Yanf M."/>
            <person name="Daum C."/>
            <person name="Ng V."/>
            <person name="Clum A."/>
            <person name="Steindorff A."/>
            <person name="Ohm R."/>
            <person name="Martin F."/>
            <person name="Silar P."/>
            <person name="Natvig D."/>
            <person name="Lalanne C."/>
            <person name="Gautier V."/>
            <person name="Ament-Velasquez S.L."/>
            <person name="Kruys A."/>
            <person name="Hutchinson M.I."/>
            <person name="Powell A.J."/>
            <person name="Barry K."/>
            <person name="Miller A.N."/>
            <person name="Grigoriev I.V."/>
            <person name="Debuchy R."/>
            <person name="Gladieux P."/>
            <person name="Thoren M.H."/>
            <person name="Johannesson H."/>
        </authorList>
    </citation>
    <scope>NUCLEOTIDE SEQUENCE</scope>
    <source>
        <strain evidence="2">PSN324</strain>
    </source>
</reference>
<comment type="caution">
    <text evidence="2">The sequence shown here is derived from an EMBL/GenBank/DDBJ whole genome shotgun (WGS) entry which is preliminary data.</text>
</comment>
<dbReference type="AlphaFoldDB" id="A0AAV9HLZ6"/>
<evidence type="ECO:0000256" key="1">
    <source>
        <dbReference type="SAM" id="MobiDB-lite"/>
    </source>
</evidence>
<keyword evidence="3" id="KW-1185">Reference proteome</keyword>
<sequence length="518" mass="58223">MANYAGYYVYEQSHLAEHEDDQYAGQRGYIKGTDFSLPYYSSWSRRHDRRVQKQLLRTLNCSYLSTHGVAPTLLALKQHAQSLCILIHALVPTLQAGEIADGNPNKDEDGGNWKSNYGGADDELTFKYEMNDAFDFLTDLTKPYANDDPSHHKPLTGLLNEVRARDETVGNVYHCPLSGSKPREKHEPQKPYANHHALIMHANECLERLDHEFSSTGGLLSILPTEGEHEQSAKDQQQELDYARSSLLGQWLLYTQHLVARMHDLERSYANALDALAGEAVIPLQARAAAGPGANGRPVIFPQDRFVLANAGDDVFDHIHRVLDKSEATMRAKEEIWRNNGVVGSQIWQSERGGASFQRGIVAVNISTRYYRLAGHGHNTIFVVPAWDSHPGVEQTKLVEDQPTIVASIQPTFPKRVTELEKQFADGHKEAEEMRQLAERWREDSQNKDQQIKTLSAYADQVAKTRDALMDGLLNREKADLEAQLGQLGPVSGPGRPAGARQDRRNFVDGRQQQRRSF</sequence>
<accession>A0AAV9HLZ6</accession>
<reference evidence="2" key="1">
    <citation type="journal article" date="2023" name="Mol. Phylogenet. Evol.">
        <title>Genome-scale phylogeny and comparative genomics of the fungal order Sordariales.</title>
        <authorList>
            <person name="Hensen N."/>
            <person name="Bonometti L."/>
            <person name="Westerberg I."/>
            <person name="Brannstrom I.O."/>
            <person name="Guillou S."/>
            <person name="Cros-Aarteil S."/>
            <person name="Calhoun S."/>
            <person name="Haridas S."/>
            <person name="Kuo A."/>
            <person name="Mondo S."/>
            <person name="Pangilinan J."/>
            <person name="Riley R."/>
            <person name="LaButti K."/>
            <person name="Andreopoulos B."/>
            <person name="Lipzen A."/>
            <person name="Chen C."/>
            <person name="Yan M."/>
            <person name="Daum C."/>
            <person name="Ng V."/>
            <person name="Clum A."/>
            <person name="Steindorff A."/>
            <person name="Ohm R.A."/>
            <person name="Martin F."/>
            <person name="Silar P."/>
            <person name="Natvig D.O."/>
            <person name="Lalanne C."/>
            <person name="Gautier V."/>
            <person name="Ament-Velasquez S.L."/>
            <person name="Kruys A."/>
            <person name="Hutchinson M.I."/>
            <person name="Powell A.J."/>
            <person name="Barry K."/>
            <person name="Miller A.N."/>
            <person name="Grigoriev I.V."/>
            <person name="Debuchy R."/>
            <person name="Gladieux P."/>
            <person name="Hiltunen Thoren M."/>
            <person name="Johannesson H."/>
        </authorList>
    </citation>
    <scope>NUCLEOTIDE SEQUENCE</scope>
    <source>
        <strain evidence="2">PSN324</strain>
    </source>
</reference>
<protein>
    <submittedName>
        <fullName evidence="2">Uncharacterized protein</fullName>
    </submittedName>
</protein>
<name>A0AAV9HLZ6_9PEZI</name>
<feature type="region of interest" description="Disordered" evidence="1">
    <location>
        <begin position="484"/>
        <end position="518"/>
    </location>
</feature>
<proteinExistence type="predicted"/>
<dbReference type="EMBL" id="MU865001">
    <property type="protein sequence ID" value="KAK4460951.1"/>
    <property type="molecule type" value="Genomic_DNA"/>
</dbReference>
<evidence type="ECO:0000313" key="3">
    <source>
        <dbReference type="Proteomes" id="UP001321749"/>
    </source>
</evidence>
<gene>
    <name evidence="2" type="ORF">QBC42DRAFT_306747</name>
</gene>
<organism evidence="2 3">
    <name type="scientific">Cladorrhinum samala</name>
    <dbReference type="NCBI Taxonomy" id="585594"/>
    <lineage>
        <taxon>Eukaryota</taxon>
        <taxon>Fungi</taxon>
        <taxon>Dikarya</taxon>
        <taxon>Ascomycota</taxon>
        <taxon>Pezizomycotina</taxon>
        <taxon>Sordariomycetes</taxon>
        <taxon>Sordariomycetidae</taxon>
        <taxon>Sordariales</taxon>
        <taxon>Podosporaceae</taxon>
        <taxon>Cladorrhinum</taxon>
    </lineage>
</organism>
<dbReference type="Proteomes" id="UP001321749">
    <property type="component" value="Unassembled WGS sequence"/>
</dbReference>
<evidence type="ECO:0000313" key="2">
    <source>
        <dbReference type="EMBL" id="KAK4460951.1"/>
    </source>
</evidence>